<evidence type="ECO:0000256" key="1">
    <source>
        <dbReference type="ARBA" id="ARBA00022737"/>
    </source>
</evidence>
<dbReference type="GO" id="GO:0051260">
    <property type="term" value="P:protein homooligomerization"/>
    <property type="evidence" value="ECO:0007669"/>
    <property type="project" value="InterPro"/>
</dbReference>
<dbReference type="InterPro" id="IPR000210">
    <property type="entry name" value="BTB/POZ_dom"/>
</dbReference>
<gene>
    <name evidence="4" type="ORF">CcCBS67573_g04122</name>
</gene>
<dbReference type="InterPro" id="IPR051462">
    <property type="entry name" value="CBS_domain-containing"/>
</dbReference>
<dbReference type="CDD" id="cd18316">
    <property type="entry name" value="BTB_POZ_KCTD-like"/>
    <property type="match status" value="1"/>
</dbReference>
<dbReference type="Pfam" id="PF02214">
    <property type="entry name" value="BTB_2"/>
    <property type="match status" value="1"/>
</dbReference>
<evidence type="ECO:0000256" key="2">
    <source>
        <dbReference type="PROSITE-ProRule" id="PRU00703"/>
    </source>
</evidence>
<keyword evidence="5" id="KW-1185">Reference proteome</keyword>
<feature type="domain" description="CBS" evidence="3">
    <location>
        <begin position="15"/>
        <end position="72"/>
    </location>
</feature>
<dbReference type="SMART" id="SM00225">
    <property type="entry name" value="BTB"/>
    <property type="match status" value="1"/>
</dbReference>
<dbReference type="SMART" id="SM00116">
    <property type="entry name" value="CBS"/>
    <property type="match status" value="4"/>
</dbReference>
<dbReference type="PANTHER" id="PTHR48108">
    <property type="entry name" value="CBS DOMAIN-CONTAINING PROTEIN CBSX2, CHLOROPLASTIC"/>
    <property type="match status" value="1"/>
</dbReference>
<evidence type="ECO:0000313" key="5">
    <source>
        <dbReference type="Proteomes" id="UP000320333"/>
    </source>
</evidence>
<evidence type="ECO:0000259" key="3">
    <source>
        <dbReference type="PROSITE" id="PS51371"/>
    </source>
</evidence>
<keyword evidence="2" id="KW-0129">CBS domain</keyword>
<dbReference type="InterPro" id="IPR000644">
    <property type="entry name" value="CBS_dom"/>
</dbReference>
<dbReference type="PANTHER" id="PTHR48108:SF26">
    <property type="entry name" value="CBS DOMAIN-CONTAINING PROTEIN DDB_G0289609"/>
    <property type="match status" value="1"/>
</dbReference>
<dbReference type="EMBL" id="QEAP01000117">
    <property type="protein sequence ID" value="TPX74614.1"/>
    <property type="molecule type" value="Genomic_DNA"/>
</dbReference>
<keyword evidence="1" id="KW-0677">Repeat</keyword>
<comment type="caution">
    <text evidence="4">The sequence shown here is derived from an EMBL/GenBank/DDBJ whole genome shotgun (WGS) entry which is preliminary data.</text>
</comment>
<dbReference type="Gene3D" id="3.30.710.10">
    <property type="entry name" value="Potassium Channel Kv1.1, Chain A"/>
    <property type="match status" value="1"/>
</dbReference>
<dbReference type="OrthoDB" id="418595at2759"/>
<reference evidence="4 5" key="1">
    <citation type="journal article" date="2019" name="Sci. Rep.">
        <title>Comparative genomics of chytrid fungi reveal insights into the obligate biotrophic and pathogenic lifestyle of Synchytrium endobioticum.</title>
        <authorList>
            <person name="van de Vossenberg B.T.L.H."/>
            <person name="Warris S."/>
            <person name="Nguyen H.D.T."/>
            <person name="van Gent-Pelzer M.P.E."/>
            <person name="Joly D.L."/>
            <person name="van de Geest H.C."/>
            <person name="Bonants P.J.M."/>
            <person name="Smith D.S."/>
            <person name="Levesque C.A."/>
            <person name="van der Lee T.A.J."/>
        </authorList>
    </citation>
    <scope>NUCLEOTIDE SEQUENCE [LARGE SCALE GENOMIC DNA]</scope>
    <source>
        <strain evidence="4 5">CBS 675.73</strain>
    </source>
</reference>
<evidence type="ECO:0000313" key="4">
    <source>
        <dbReference type="EMBL" id="TPX74614.1"/>
    </source>
</evidence>
<proteinExistence type="predicted"/>
<dbReference type="SUPFAM" id="SSF54631">
    <property type="entry name" value="CBS-domain pair"/>
    <property type="match status" value="2"/>
</dbReference>
<feature type="domain" description="CBS" evidence="3">
    <location>
        <begin position="81"/>
        <end position="142"/>
    </location>
</feature>
<dbReference type="Pfam" id="PF00571">
    <property type="entry name" value="CBS"/>
    <property type="match status" value="4"/>
</dbReference>
<dbReference type="AlphaFoldDB" id="A0A507FEF5"/>
<sequence>MVGRDKRTVSSLGPLLSTPVTVLESAAVSQVCVVMAAKGVDAVLLVDASGQLSGILTVGDVSRKLVAKGVEMGRTRCSTVMTPSPLSVRSTAPVSQALRQMVARRCRHLPVLAVNDGDDDVELAGILDITALVFARIAAIDRSTLQRMRITVGSVLSDPSTATPITTTSASVAEACAIMRDTRHTGILVVDSTGEQLLGILTNKDVLLRVLAPGLDPAEVTVQEVLTPQPDYVTPETSVLDALQMLGDGDYLHIPVLEDGKPIGLIDVLMLTMSILDYMLKIDRDLNDVHAVESVYSEGPLWNRFWNSGQSNPSSDHLNPNEHMKEHLAIETHEHGAHEHGAHEPEILEEEDAISITSAGAFYRKQRAHRQMRELELAMTGRQMSLNSGATTGNVQSPLLGGMEDAVAGGGTPAGTPSSNTSFVFKVHDLDGTIHRFNAPTHSLSAFLHALQAKTGRKNVRRVLYKALDACKYELSSHADLLAAVSEARASGVQRVVVYIVGDGGEVAASSIRATPIQRASLDTGAGESSVLGWVRLNVGGVRFETVGAGLVAGSKYFATTLASRRGGAEEIKIDRDGDMFRHVLQYLRTSQLSPSTTANASLLRDLTVEADFYGIPSLTSVLQEKLKEFEEVVVVEGRDEMMQRLAKGFRVCLVEEEGKRYIMRRE</sequence>
<dbReference type="InterPro" id="IPR046342">
    <property type="entry name" value="CBS_dom_sf"/>
</dbReference>
<dbReference type="Gene3D" id="3.10.580.10">
    <property type="entry name" value="CBS-domain"/>
    <property type="match status" value="2"/>
</dbReference>
<accession>A0A507FEF5</accession>
<dbReference type="SUPFAM" id="SSF54695">
    <property type="entry name" value="POZ domain"/>
    <property type="match status" value="1"/>
</dbReference>
<dbReference type="InterPro" id="IPR011333">
    <property type="entry name" value="SKP1/BTB/POZ_sf"/>
</dbReference>
<dbReference type="Proteomes" id="UP000320333">
    <property type="component" value="Unassembled WGS sequence"/>
</dbReference>
<dbReference type="PROSITE" id="PS51371">
    <property type="entry name" value="CBS"/>
    <property type="match status" value="4"/>
</dbReference>
<dbReference type="STRING" id="246404.A0A507FEF5"/>
<name>A0A507FEF5_9FUNG</name>
<protein>
    <recommendedName>
        <fullName evidence="3">CBS domain-containing protein</fullName>
    </recommendedName>
</protein>
<feature type="domain" description="CBS" evidence="3">
    <location>
        <begin position="226"/>
        <end position="282"/>
    </location>
</feature>
<organism evidence="4 5">
    <name type="scientific">Chytriomyces confervae</name>
    <dbReference type="NCBI Taxonomy" id="246404"/>
    <lineage>
        <taxon>Eukaryota</taxon>
        <taxon>Fungi</taxon>
        <taxon>Fungi incertae sedis</taxon>
        <taxon>Chytridiomycota</taxon>
        <taxon>Chytridiomycota incertae sedis</taxon>
        <taxon>Chytridiomycetes</taxon>
        <taxon>Chytridiales</taxon>
        <taxon>Chytriomycetaceae</taxon>
        <taxon>Chytriomyces</taxon>
    </lineage>
</organism>
<feature type="domain" description="CBS" evidence="3">
    <location>
        <begin position="155"/>
        <end position="217"/>
    </location>
</feature>
<dbReference type="InterPro" id="IPR003131">
    <property type="entry name" value="T1-type_BTB"/>
</dbReference>